<feature type="transmembrane region" description="Helical" evidence="1">
    <location>
        <begin position="58"/>
        <end position="79"/>
    </location>
</feature>
<gene>
    <name evidence="2" type="ORF">MSBRM_0058</name>
</gene>
<proteinExistence type="predicted"/>
<reference evidence="2 3" key="1">
    <citation type="submission" date="2014-07" db="EMBL/GenBank/DDBJ databases">
        <title>Methanogenic archaea and the global carbon cycle.</title>
        <authorList>
            <person name="Henriksen J.R."/>
            <person name="Luke J."/>
            <person name="Reinhart S."/>
            <person name="Benedict M.N."/>
            <person name="Youngblut N.D."/>
            <person name="Metcalf M.E."/>
            <person name="Whitaker R.J."/>
            <person name="Metcalf W.W."/>
        </authorList>
    </citation>
    <scope>NUCLEOTIDE SEQUENCE [LARGE SCALE GENOMIC DNA]</scope>
    <source>
        <strain evidence="2 3">MS</strain>
    </source>
</reference>
<dbReference type="HOGENOM" id="CLU_1335069_0_0_2"/>
<evidence type="ECO:0000313" key="3">
    <source>
        <dbReference type="Proteomes" id="UP000033033"/>
    </source>
</evidence>
<dbReference type="PATRIC" id="fig|1434108.4.peg.39"/>
<keyword evidence="1" id="KW-1133">Transmembrane helix</keyword>
<evidence type="ECO:0000313" key="2">
    <source>
        <dbReference type="EMBL" id="AKB53056.1"/>
    </source>
</evidence>
<feature type="transmembrane region" description="Helical" evidence="1">
    <location>
        <begin position="91"/>
        <end position="114"/>
    </location>
</feature>
<keyword evidence="3" id="KW-1185">Reference proteome</keyword>
<dbReference type="RefSeq" id="WP_048116341.1">
    <property type="nucleotide sequence ID" value="NZ_CP009528.1"/>
</dbReference>
<evidence type="ECO:0008006" key="4">
    <source>
        <dbReference type="Google" id="ProtNLM"/>
    </source>
</evidence>
<dbReference type="GeneID" id="24843206"/>
<feature type="transmembrane region" description="Helical" evidence="1">
    <location>
        <begin position="120"/>
        <end position="141"/>
    </location>
</feature>
<keyword evidence="1" id="KW-0812">Transmembrane</keyword>
<dbReference type="Pfam" id="PF06197">
    <property type="entry name" value="DUF998"/>
    <property type="match status" value="1"/>
</dbReference>
<feature type="transmembrane region" description="Helical" evidence="1">
    <location>
        <begin position="182"/>
        <end position="200"/>
    </location>
</feature>
<feature type="transmembrane region" description="Helical" evidence="1">
    <location>
        <begin position="153"/>
        <end position="176"/>
    </location>
</feature>
<dbReference type="EMBL" id="CP009528">
    <property type="protein sequence ID" value="AKB53056.1"/>
    <property type="molecule type" value="Genomic_DNA"/>
</dbReference>
<dbReference type="AlphaFoldDB" id="A0A0E3LMI0"/>
<dbReference type="Proteomes" id="UP000033033">
    <property type="component" value="Chromosome"/>
</dbReference>
<sequence length="207" mass="23834">MKLLNLKKMPLTSVGSFLAILIFLISLYASSQLYNGSYSILNNWISDLGNSTKNPTGYIYFDIGCILTGIAIIISAIGLAKWKITNRKQNYLILLSQYCEFLMAFALIMVGIFSEDYGRVHYVWASIYFILLFVFLIIVNITLKSHPSYIKWIWYYTFVSIFINFIFMFTVIIGFHIPILEWLAVLSGLLWIGLIGYNTLKLEKPMI</sequence>
<accession>A0A0E3LMI0</accession>
<keyword evidence="1" id="KW-0472">Membrane</keyword>
<dbReference type="KEGG" id="mby:MSBRM_0058"/>
<dbReference type="InterPro" id="IPR009339">
    <property type="entry name" value="DUF998"/>
</dbReference>
<protein>
    <recommendedName>
        <fullName evidence="4">DUF998 domain-containing protein</fullName>
    </recommendedName>
</protein>
<evidence type="ECO:0000256" key="1">
    <source>
        <dbReference type="SAM" id="Phobius"/>
    </source>
</evidence>
<name>A0A0E3LMI0_METBA</name>
<organism evidence="2 3">
    <name type="scientific">Methanosarcina barkeri MS</name>
    <dbReference type="NCBI Taxonomy" id="1434108"/>
    <lineage>
        <taxon>Archaea</taxon>
        <taxon>Methanobacteriati</taxon>
        <taxon>Methanobacteriota</taxon>
        <taxon>Stenosarchaea group</taxon>
        <taxon>Methanomicrobia</taxon>
        <taxon>Methanosarcinales</taxon>
        <taxon>Methanosarcinaceae</taxon>
        <taxon>Methanosarcina</taxon>
    </lineage>
</organism>